<evidence type="ECO:0000259" key="6">
    <source>
        <dbReference type="SMART" id="SM00449"/>
    </source>
</evidence>
<keyword evidence="8" id="KW-1185">Reference proteome</keyword>
<sequence>MFKKLKEKIKGEEGSLSTSSSSSQQQQSQFHPSNPYYVPPPSSQQQHAGWPPSAAPPNPGSASTSQYYPPPGLISSSGYAPPPGPPPNHSSSPSQPSYAPPPGPPPSHPTQQPQPPPYHDWTIIPDTSLLPPPPSIGYDTSPTANATEADSARALAWTQANPLWPPNPNLTPDQRAAIQAGKLALLRPPTFTGDLVPQARAGVWKCRSNGNCPDSALLTSLPAYAVNWDSPLRTGRPKTIYFEVKVTGIGHGHGRSGRWASLAEAEAGVAIGFVAPPYPTFRLPGWERASLAVHGDDGRKYVNDRYGGVDFTTAFRPGDVVGIGMRFALPERPPAYEEQQQQRQQGGGKVLDIEVFFTRNGIREKAWDGNEELDQRCVGGNVGIRGECDLYPAVGVFGGVEFEVVFSPEGWVFNPY</sequence>
<dbReference type="Gene3D" id="2.60.120.920">
    <property type="match status" value="1"/>
</dbReference>
<dbReference type="AlphaFoldDB" id="A0A6A6JAW7"/>
<evidence type="ECO:0000256" key="5">
    <source>
        <dbReference type="SAM" id="MobiDB-lite"/>
    </source>
</evidence>
<feature type="compositionally biased region" description="Pro residues" evidence="5">
    <location>
        <begin position="98"/>
        <end position="118"/>
    </location>
</feature>
<evidence type="ECO:0000256" key="2">
    <source>
        <dbReference type="ARBA" id="ARBA00022692"/>
    </source>
</evidence>
<dbReference type="InterPro" id="IPR050618">
    <property type="entry name" value="Ubq-SigPath_Reg"/>
</dbReference>
<dbReference type="Proteomes" id="UP000800097">
    <property type="component" value="Unassembled WGS sequence"/>
</dbReference>
<dbReference type="InterPro" id="IPR035780">
    <property type="entry name" value="SPRY_Ssh4-like"/>
</dbReference>
<evidence type="ECO:0000256" key="1">
    <source>
        <dbReference type="ARBA" id="ARBA00004370"/>
    </source>
</evidence>
<proteinExistence type="predicted"/>
<organism evidence="7 8">
    <name type="scientific">Westerdykella ornata</name>
    <dbReference type="NCBI Taxonomy" id="318751"/>
    <lineage>
        <taxon>Eukaryota</taxon>
        <taxon>Fungi</taxon>
        <taxon>Dikarya</taxon>
        <taxon>Ascomycota</taxon>
        <taxon>Pezizomycotina</taxon>
        <taxon>Dothideomycetes</taxon>
        <taxon>Pleosporomycetidae</taxon>
        <taxon>Pleosporales</taxon>
        <taxon>Sporormiaceae</taxon>
        <taxon>Westerdykella</taxon>
    </lineage>
</organism>
<evidence type="ECO:0000256" key="3">
    <source>
        <dbReference type="ARBA" id="ARBA00022989"/>
    </source>
</evidence>
<accession>A0A6A6JAW7</accession>
<feature type="compositionally biased region" description="Polar residues" evidence="5">
    <location>
        <begin position="138"/>
        <end position="148"/>
    </location>
</feature>
<keyword evidence="2" id="KW-0812">Transmembrane</keyword>
<feature type="compositionally biased region" description="Low complexity" evidence="5">
    <location>
        <begin position="14"/>
        <end position="36"/>
    </location>
</feature>
<dbReference type="GeneID" id="54552192"/>
<feature type="compositionally biased region" description="Low complexity" evidence="5">
    <location>
        <begin position="43"/>
        <end position="52"/>
    </location>
</feature>
<dbReference type="GO" id="GO:0016020">
    <property type="term" value="C:membrane"/>
    <property type="evidence" value="ECO:0007669"/>
    <property type="project" value="UniProtKB-SubCell"/>
</dbReference>
<dbReference type="RefSeq" id="XP_033650964.1">
    <property type="nucleotide sequence ID" value="XM_033799017.1"/>
</dbReference>
<dbReference type="PANTHER" id="PTHR12864">
    <property type="entry name" value="RAN BINDING PROTEIN 9-RELATED"/>
    <property type="match status" value="1"/>
</dbReference>
<dbReference type="CDD" id="cd12910">
    <property type="entry name" value="SPRY_SSH4_like"/>
    <property type="match status" value="1"/>
</dbReference>
<feature type="domain" description="SPRY" evidence="6">
    <location>
        <begin position="237"/>
        <end position="410"/>
    </location>
</feature>
<dbReference type="InterPro" id="IPR043136">
    <property type="entry name" value="B30.2/SPRY_sf"/>
</dbReference>
<gene>
    <name evidence="7" type="ORF">EI97DRAFT_436080</name>
</gene>
<dbReference type="Pfam" id="PF00622">
    <property type="entry name" value="SPRY"/>
    <property type="match status" value="1"/>
</dbReference>
<evidence type="ECO:0000313" key="8">
    <source>
        <dbReference type="Proteomes" id="UP000800097"/>
    </source>
</evidence>
<protein>
    <recommendedName>
        <fullName evidence="6">SPRY domain-containing protein</fullName>
    </recommendedName>
</protein>
<reference evidence="7" key="1">
    <citation type="journal article" date="2020" name="Stud. Mycol.">
        <title>101 Dothideomycetes genomes: a test case for predicting lifestyles and emergence of pathogens.</title>
        <authorList>
            <person name="Haridas S."/>
            <person name="Albert R."/>
            <person name="Binder M."/>
            <person name="Bloem J."/>
            <person name="Labutti K."/>
            <person name="Salamov A."/>
            <person name="Andreopoulos B."/>
            <person name="Baker S."/>
            <person name="Barry K."/>
            <person name="Bills G."/>
            <person name="Bluhm B."/>
            <person name="Cannon C."/>
            <person name="Castanera R."/>
            <person name="Culley D."/>
            <person name="Daum C."/>
            <person name="Ezra D."/>
            <person name="Gonzalez J."/>
            <person name="Henrissat B."/>
            <person name="Kuo A."/>
            <person name="Liang C."/>
            <person name="Lipzen A."/>
            <person name="Lutzoni F."/>
            <person name="Magnuson J."/>
            <person name="Mondo S."/>
            <person name="Nolan M."/>
            <person name="Ohm R."/>
            <person name="Pangilinan J."/>
            <person name="Park H.-J."/>
            <person name="Ramirez L."/>
            <person name="Alfaro M."/>
            <person name="Sun H."/>
            <person name="Tritt A."/>
            <person name="Yoshinaga Y."/>
            <person name="Zwiers L.-H."/>
            <person name="Turgeon B."/>
            <person name="Goodwin S."/>
            <person name="Spatafora J."/>
            <person name="Crous P."/>
            <person name="Grigoriev I."/>
        </authorList>
    </citation>
    <scope>NUCLEOTIDE SEQUENCE</scope>
    <source>
        <strain evidence="7">CBS 379.55</strain>
    </source>
</reference>
<name>A0A6A6JAW7_WESOR</name>
<feature type="region of interest" description="Disordered" evidence="5">
    <location>
        <begin position="1"/>
        <end position="149"/>
    </location>
</feature>
<evidence type="ECO:0000256" key="4">
    <source>
        <dbReference type="ARBA" id="ARBA00023136"/>
    </source>
</evidence>
<comment type="subcellular location">
    <subcellularLocation>
        <location evidence="1">Membrane</location>
    </subcellularLocation>
</comment>
<keyword evidence="4" id="KW-0472">Membrane</keyword>
<dbReference type="InterPro" id="IPR003877">
    <property type="entry name" value="SPRY_dom"/>
</dbReference>
<evidence type="ECO:0000313" key="7">
    <source>
        <dbReference type="EMBL" id="KAF2273425.1"/>
    </source>
</evidence>
<keyword evidence="3" id="KW-1133">Transmembrane helix</keyword>
<dbReference type="OrthoDB" id="25503at2759"/>
<dbReference type="EMBL" id="ML986510">
    <property type="protein sequence ID" value="KAF2273425.1"/>
    <property type="molecule type" value="Genomic_DNA"/>
</dbReference>
<dbReference type="SMART" id="SM00449">
    <property type="entry name" value="SPRY"/>
    <property type="match status" value="1"/>
</dbReference>